<evidence type="ECO:0000313" key="4">
    <source>
        <dbReference type="EMBL" id="CAA9252986.1"/>
    </source>
</evidence>
<dbReference type="EC" id="1.1.1.95" evidence="4"/>
<dbReference type="Gene3D" id="3.40.50.720">
    <property type="entry name" value="NAD(P)-binding Rossmann-like Domain"/>
    <property type="match status" value="2"/>
</dbReference>
<reference evidence="4" key="1">
    <citation type="submission" date="2020-02" db="EMBL/GenBank/DDBJ databases">
        <authorList>
            <person name="Meier V. D."/>
        </authorList>
    </citation>
    <scope>NUCLEOTIDE SEQUENCE</scope>
    <source>
        <strain evidence="4">AVDCRST_MAG50</strain>
    </source>
</reference>
<dbReference type="EMBL" id="CADCTF010000111">
    <property type="protein sequence ID" value="CAA9252986.1"/>
    <property type="molecule type" value="Genomic_DNA"/>
</dbReference>
<protein>
    <submittedName>
        <fullName evidence="4">D-3-phosphoglycerate dehydrogenase</fullName>
        <ecNumber evidence="4">1.1.1.95</ecNumber>
    </submittedName>
</protein>
<dbReference type="CDD" id="cd05300">
    <property type="entry name" value="2-Hacid_dh_1"/>
    <property type="match status" value="1"/>
</dbReference>
<name>A0A6J4IKS5_9ACTN</name>
<dbReference type="GO" id="GO:0051287">
    <property type="term" value="F:NAD binding"/>
    <property type="evidence" value="ECO:0007669"/>
    <property type="project" value="InterPro"/>
</dbReference>
<sequence length="329" mass="35290">MDILLTSTAHDGFGPLVLGAAPGARLLRMQADGRIVGDDGEVARDEAKPEVAWATSDLFDPGAPTRPFFGLAMRSQSLRWLQSSAAGTDAPVFGDLVRRGVRLTTSHVQSVSIAEHVLRVVLDHYQGAEQWHEAQRARRWDRRDFREVAGTRWLVVGLGSIGAEVSVRARAFGATVTGVRRNPVGDEPVDEMIGPDDVASALPEAEIVVLAAPATAATRHMVDEDFLGRMGPGSVLVNVGRGALVDEEALLRALDRGVPDAALLDVFATEPLPADHPLWVHPRVTVTPHASASGAGRYARAADLFAANLEAWVRGEPLRHEVTAADLDR</sequence>
<keyword evidence="2" id="KW-0520">NAD</keyword>
<dbReference type="GO" id="GO:0004617">
    <property type="term" value="F:phosphoglycerate dehydrogenase activity"/>
    <property type="evidence" value="ECO:0007669"/>
    <property type="project" value="UniProtKB-EC"/>
</dbReference>
<dbReference type="Pfam" id="PF02826">
    <property type="entry name" value="2-Hacid_dh_C"/>
    <property type="match status" value="1"/>
</dbReference>
<dbReference type="PANTHER" id="PTHR43333">
    <property type="entry name" value="2-HACID_DH_C DOMAIN-CONTAINING PROTEIN"/>
    <property type="match status" value="1"/>
</dbReference>
<organism evidence="4">
    <name type="scientific">uncultured Acidimicrobiales bacterium</name>
    <dbReference type="NCBI Taxonomy" id="310071"/>
    <lineage>
        <taxon>Bacteria</taxon>
        <taxon>Bacillati</taxon>
        <taxon>Actinomycetota</taxon>
        <taxon>Acidimicrobiia</taxon>
        <taxon>Acidimicrobiales</taxon>
        <taxon>environmental samples</taxon>
    </lineage>
</organism>
<dbReference type="InterPro" id="IPR036291">
    <property type="entry name" value="NAD(P)-bd_dom_sf"/>
</dbReference>
<dbReference type="PANTHER" id="PTHR43333:SF1">
    <property type="entry name" value="D-ISOMER SPECIFIC 2-HYDROXYACID DEHYDROGENASE NAD-BINDING DOMAIN-CONTAINING PROTEIN"/>
    <property type="match status" value="1"/>
</dbReference>
<gene>
    <name evidence="4" type="ORF">AVDCRST_MAG50-2351</name>
</gene>
<proteinExistence type="predicted"/>
<evidence type="ECO:0000259" key="3">
    <source>
        <dbReference type="Pfam" id="PF02826"/>
    </source>
</evidence>
<evidence type="ECO:0000256" key="2">
    <source>
        <dbReference type="ARBA" id="ARBA00023027"/>
    </source>
</evidence>
<feature type="domain" description="D-isomer specific 2-hydroxyacid dehydrogenase NAD-binding" evidence="3">
    <location>
        <begin position="120"/>
        <end position="290"/>
    </location>
</feature>
<evidence type="ECO:0000256" key="1">
    <source>
        <dbReference type="ARBA" id="ARBA00023002"/>
    </source>
</evidence>
<keyword evidence="1 4" id="KW-0560">Oxidoreductase</keyword>
<accession>A0A6J4IKS5</accession>
<dbReference type="AlphaFoldDB" id="A0A6J4IKS5"/>
<dbReference type="SUPFAM" id="SSF51735">
    <property type="entry name" value="NAD(P)-binding Rossmann-fold domains"/>
    <property type="match status" value="1"/>
</dbReference>
<dbReference type="InterPro" id="IPR006140">
    <property type="entry name" value="D-isomer_DH_NAD-bd"/>
</dbReference>